<feature type="compositionally biased region" description="Acidic residues" evidence="1">
    <location>
        <begin position="513"/>
        <end position="523"/>
    </location>
</feature>
<dbReference type="InterPro" id="IPR008271">
    <property type="entry name" value="Ser/Thr_kinase_AS"/>
</dbReference>
<feature type="region of interest" description="Disordered" evidence="1">
    <location>
        <begin position="933"/>
        <end position="965"/>
    </location>
</feature>
<dbReference type="RefSeq" id="XP_007839036.1">
    <property type="nucleotide sequence ID" value="XM_007840845.1"/>
</dbReference>
<dbReference type="HOGENOM" id="CLU_306762_0_0_1"/>
<dbReference type="Pfam" id="PF00069">
    <property type="entry name" value="Pkinase"/>
    <property type="match status" value="1"/>
</dbReference>
<dbReference type="GO" id="GO:0005524">
    <property type="term" value="F:ATP binding"/>
    <property type="evidence" value="ECO:0007669"/>
    <property type="project" value="InterPro"/>
</dbReference>
<gene>
    <name evidence="3" type="ORF">PFICI_12264</name>
</gene>
<feature type="compositionally biased region" description="Polar residues" evidence="1">
    <location>
        <begin position="896"/>
        <end position="914"/>
    </location>
</feature>
<dbReference type="KEGG" id="pfy:PFICI_12264"/>
<dbReference type="SUPFAM" id="SSF56112">
    <property type="entry name" value="Protein kinase-like (PK-like)"/>
    <property type="match status" value="1"/>
</dbReference>
<sequence>MAGHSLVSDLVRDSKIETEWLGSCLRHVFYDTGPSAKQRRIRREETWVRQKFVGRGAYGCVYLEQCEIGSSQKLRAVKEIKKSVVPGEELDYMRELEAVAKFSHQKYSHCFVQSHGWFELEDSIFISMEYLASGDLQSHLQGPLDDIEARQITLQVLEGLTFMHDNGFVHRDLKPGNIMVVSKNPDWFVKITDFGVSKRRQQDVTTLHTMQRGTFGFVAPEVLELLPDKSYTFSVDMWSMGAVVYRILTNATAFQNLAELFRFATGISAFPTHALESNQTSKEAQDFILKLMKPNPKDRLSASSAARHIWIVGDTQNSLTSNVILSDIETIDSPLLVETNPQTDSMGSKDWSMDSGGSSTIRLKPSSGDITKISNQLTEVSVTENDNDIGSNDTNVTTTIFTPEAIQRIKYQKPSIDEVPEDRELRPNLPLDAPFVLETMETSEFEADPATSSPQVTVEMETLRRFEVDDNNGPFTGVSEDATQDMEYDLDGSLPETIIFVEESSGNSSNEWTDTDMDGEVDDTDVRSGGAISESSDLEGEDRFQSRIIELGPFPKGSCADCGAFPQPKGQAWKRVSAGGPCDECLLEHIALALVSPKYMPPRYFKRWDVDRRSIGLILSPEVNRAWDLLERLQYKAQDDTWKCYEGHSHPLAFHVTMGPLPIWKNSIRCLGCLNEKELGSTIDGSSRKSRHYTEYCLYCSKLFGSCSCPEWLDATIRSFVDALKQKNVLREVTHTAIRDALYERGDMMNPDSSEPLRYQLFSESLWRSTLKHISPPQPLSTQALQRLNRAYGSADSLDVSPRRRGPCAVYDGSRYAESTSGSSDGSVQPLSGVQPLSVQALMKLNEENGSTHFDYEKQRRAQLAVYGGSRYADSACDDSLYHGFARPRNTRTRNDTQVQGRQESARQSLQTSIRQRKARDDVEDAIAFEQEHFGQSTGRSGTKKRHRTISPARVSGMNFDRVDH</sequence>
<dbReference type="Gene3D" id="1.10.510.10">
    <property type="entry name" value="Transferase(Phosphotransferase) domain 1"/>
    <property type="match status" value="1"/>
</dbReference>
<dbReference type="OrthoDB" id="10252171at2759"/>
<protein>
    <recommendedName>
        <fullName evidence="2">Protein kinase domain-containing protein</fullName>
    </recommendedName>
</protein>
<name>W3WN34_PESFW</name>
<dbReference type="InParanoid" id="W3WN34"/>
<dbReference type="InterPro" id="IPR011009">
    <property type="entry name" value="Kinase-like_dom_sf"/>
</dbReference>
<dbReference type="eggNOG" id="KOG0032">
    <property type="taxonomic scope" value="Eukaryota"/>
</dbReference>
<dbReference type="STRING" id="1229662.W3WN34"/>
<dbReference type="GO" id="GO:0044773">
    <property type="term" value="P:mitotic DNA damage checkpoint signaling"/>
    <property type="evidence" value="ECO:0007669"/>
    <property type="project" value="TreeGrafter"/>
</dbReference>
<feature type="region of interest" description="Disordered" evidence="1">
    <location>
        <begin position="886"/>
        <end position="919"/>
    </location>
</feature>
<dbReference type="AlphaFoldDB" id="W3WN34"/>
<evidence type="ECO:0000313" key="3">
    <source>
        <dbReference type="EMBL" id="ETS75320.1"/>
    </source>
</evidence>
<feature type="compositionally biased region" description="Polar residues" evidence="1">
    <location>
        <begin position="817"/>
        <end position="832"/>
    </location>
</feature>
<dbReference type="PANTHER" id="PTHR44167:SF24">
    <property type="entry name" value="SERINE_THREONINE-PROTEIN KINASE CHK2"/>
    <property type="match status" value="1"/>
</dbReference>
<evidence type="ECO:0000259" key="2">
    <source>
        <dbReference type="PROSITE" id="PS50011"/>
    </source>
</evidence>
<dbReference type="SMART" id="SM00220">
    <property type="entry name" value="S_TKc"/>
    <property type="match status" value="1"/>
</dbReference>
<reference evidence="4" key="1">
    <citation type="journal article" date="2015" name="BMC Genomics">
        <title>Genomic and transcriptomic analysis of the endophytic fungus Pestalotiopsis fici reveals its lifestyle and high potential for synthesis of natural products.</title>
        <authorList>
            <person name="Wang X."/>
            <person name="Zhang X."/>
            <person name="Liu L."/>
            <person name="Xiang M."/>
            <person name="Wang W."/>
            <person name="Sun X."/>
            <person name="Che Y."/>
            <person name="Guo L."/>
            <person name="Liu G."/>
            <person name="Guo L."/>
            <person name="Wang C."/>
            <person name="Yin W.B."/>
            <person name="Stadler M."/>
            <person name="Zhang X."/>
            <person name="Liu X."/>
        </authorList>
    </citation>
    <scope>NUCLEOTIDE SEQUENCE [LARGE SCALE GENOMIC DNA]</scope>
    <source>
        <strain evidence="4">W106-1 / CGMCC3.15140</strain>
    </source>
</reference>
<dbReference type="GO" id="GO:0005634">
    <property type="term" value="C:nucleus"/>
    <property type="evidence" value="ECO:0007669"/>
    <property type="project" value="TreeGrafter"/>
</dbReference>
<feature type="region of interest" description="Disordered" evidence="1">
    <location>
        <begin position="340"/>
        <end position="367"/>
    </location>
</feature>
<dbReference type="GO" id="GO:0005737">
    <property type="term" value="C:cytoplasm"/>
    <property type="evidence" value="ECO:0007669"/>
    <property type="project" value="TreeGrafter"/>
</dbReference>
<accession>W3WN34</accession>
<feature type="domain" description="Protein kinase" evidence="2">
    <location>
        <begin position="47"/>
        <end position="311"/>
    </location>
</feature>
<dbReference type="PANTHER" id="PTHR44167">
    <property type="entry name" value="OVARIAN-SPECIFIC SERINE/THREONINE-PROTEIN KINASE LOK-RELATED"/>
    <property type="match status" value="1"/>
</dbReference>
<keyword evidence="4" id="KW-1185">Reference proteome</keyword>
<dbReference type="EMBL" id="KI912118">
    <property type="protein sequence ID" value="ETS75320.1"/>
    <property type="molecule type" value="Genomic_DNA"/>
</dbReference>
<proteinExistence type="predicted"/>
<feature type="region of interest" description="Disordered" evidence="1">
    <location>
        <begin position="504"/>
        <end position="539"/>
    </location>
</feature>
<dbReference type="OMA" id="MFRNENE"/>
<dbReference type="PROSITE" id="PS00108">
    <property type="entry name" value="PROTEIN_KINASE_ST"/>
    <property type="match status" value="1"/>
</dbReference>
<evidence type="ECO:0000256" key="1">
    <source>
        <dbReference type="SAM" id="MobiDB-lite"/>
    </source>
</evidence>
<dbReference type="PROSITE" id="PS50011">
    <property type="entry name" value="PROTEIN_KINASE_DOM"/>
    <property type="match status" value="1"/>
</dbReference>
<dbReference type="InterPro" id="IPR000719">
    <property type="entry name" value="Prot_kinase_dom"/>
</dbReference>
<feature type="region of interest" description="Disordered" evidence="1">
    <location>
        <begin position="813"/>
        <end position="832"/>
    </location>
</feature>
<dbReference type="GeneID" id="19277277"/>
<organism evidence="3 4">
    <name type="scientific">Pestalotiopsis fici (strain W106-1 / CGMCC3.15140)</name>
    <dbReference type="NCBI Taxonomy" id="1229662"/>
    <lineage>
        <taxon>Eukaryota</taxon>
        <taxon>Fungi</taxon>
        <taxon>Dikarya</taxon>
        <taxon>Ascomycota</taxon>
        <taxon>Pezizomycotina</taxon>
        <taxon>Sordariomycetes</taxon>
        <taxon>Xylariomycetidae</taxon>
        <taxon>Amphisphaeriales</taxon>
        <taxon>Sporocadaceae</taxon>
        <taxon>Pestalotiopsis</taxon>
    </lineage>
</organism>
<evidence type="ECO:0000313" key="4">
    <source>
        <dbReference type="Proteomes" id="UP000030651"/>
    </source>
</evidence>
<dbReference type="GO" id="GO:0004674">
    <property type="term" value="F:protein serine/threonine kinase activity"/>
    <property type="evidence" value="ECO:0007669"/>
    <property type="project" value="TreeGrafter"/>
</dbReference>
<dbReference type="Proteomes" id="UP000030651">
    <property type="component" value="Unassembled WGS sequence"/>
</dbReference>